<gene>
    <name evidence="3" type="ORF">HKI87_04g31800</name>
</gene>
<evidence type="ECO:0000259" key="2">
    <source>
        <dbReference type="PROSITE" id="PS51352"/>
    </source>
</evidence>
<organism evidence="3 4">
    <name type="scientific">Chloropicon roscoffensis</name>
    <dbReference type="NCBI Taxonomy" id="1461544"/>
    <lineage>
        <taxon>Eukaryota</taxon>
        <taxon>Viridiplantae</taxon>
        <taxon>Chlorophyta</taxon>
        <taxon>Chloropicophyceae</taxon>
        <taxon>Chloropicales</taxon>
        <taxon>Chloropicaceae</taxon>
        <taxon>Chloropicon</taxon>
    </lineage>
</organism>
<feature type="domain" description="Thioredoxin" evidence="2">
    <location>
        <begin position="43"/>
        <end position="180"/>
    </location>
</feature>
<dbReference type="SUPFAM" id="SSF52833">
    <property type="entry name" value="Thioredoxin-like"/>
    <property type="match status" value="1"/>
</dbReference>
<reference evidence="3 4" key="1">
    <citation type="submission" date="2024-03" db="EMBL/GenBank/DDBJ databases">
        <title>Complete genome sequence of the green alga Chloropicon roscoffensis RCC1871.</title>
        <authorList>
            <person name="Lemieux C."/>
            <person name="Pombert J.-F."/>
            <person name="Otis C."/>
            <person name="Turmel M."/>
        </authorList>
    </citation>
    <scope>NUCLEOTIDE SEQUENCE [LARGE SCALE GENOMIC DNA]</scope>
    <source>
        <strain evidence="3 4">RCC1871</strain>
    </source>
</reference>
<dbReference type="EMBL" id="CP151504">
    <property type="protein sequence ID" value="WZN61645.1"/>
    <property type="molecule type" value="Genomic_DNA"/>
</dbReference>
<feature type="compositionally biased region" description="Low complexity" evidence="1">
    <location>
        <begin position="199"/>
        <end position="208"/>
    </location>
</feature>
<dbReference type="PANTHER" id="PTHR47353">
    <property type="entry name" value="THIOREDOXIN-LIKE PROTEIN HCF164, CHLOROPLASTIC"/>
    <property type="match status" value="1"/>
</dbReference>
<dbReference type="InterPro" id="IPR044241">
    <property type="entry name" value="TxlA/HCF164"/>
</dbReference>
<dbReference type="PANTHER" id="PTHR47353:SF1">
    <property type="entry name" value="THIOREDOXIN-LIKE PROTEIN HCF164, CHLOROPLASTIC"/>
    <property type="match status" value="1"/>
</dbReference>
<sequence>MALRLGAGTSHAARRPAFRATGRGFAVARAQQKGGAPGLLAPAGVGLGVALFILSRTAGGGLATLSDLAASSVPLDVALSNDRPSVVEFYADWCEVCKSSAKDSAQIKERYGERVNFVMLNVDNPKWAEEVSEYRVDGIPHWEYLSSRGQAKGFVVGNLPREILDANASALAEDLDLPYAREMRSASSVSERAEATQDQGAQRQAAGGTMPRDHG</sequence>
<dbReference type="Gene3D" id="3.40.30.10">
    <property type="entry name" value="Glutaredoxin"/>
    <property type="match status" value="1"/>
</dbReference>
<evidence type="ECO:0000313" key="4">
    <source>
        <dbReference type="Proteomes" id="UP001472866"/>
    </source>
</evidence>
<name>A0AAX4P5K6_9CHLO</name>
<dbReference type="AlphaFoldDB" id="A0AAX4P5K6"/>
<dbReference type="Pfam" id="PF00085">
    <property type="entry name" value="Thioredoxin"/>
    <property type="match status" value="1"/>
</dbReference>
<dbReference type="GO" id="GO:0010190">
    <property type="term" value="P:cytochrome b6f complex assembly"/>
    <property type="evidence" value="ECO:0007669"/>
    <property type="project" value="TreeGrafter"/>
</dbReference>
<accession>A0AAX4P5K6</accession>
<dbReference type="PROSITE" id="PS51352">
    <property type="entry name" value="THIOREDOXIN_2"/>
    <property type="match status" value="1"/>
</dbReference>
<dbReference type="GO" id="GO:0016671">
    <property type="term" value="F:oxidoreductase activity, acting on a sulfur group of donors, disulfide as acceptor"/>
    <property type="evidence" value="ECO:0007669"/>
    <property type="project" value="TreeGrafter"/>
</dbReference>
<dbReference type="InterPro" id="IPR036249">
    <property type="entry name" value="Thioredoxin-like_sf"/>
</dbReference>
<dbReference type="Proteomes" id="UP001472866">
    <property type="component" value="Chromosome 04"/>
</dbReference>
<dbReference type="GO" id="GO:0009535">
    <property type="term" value="C:chloroplast thylakoid membrane"/>
    <property type="evidence" value="ECO:0007669"/>
    <property type="project" value="TreeGrafter"/>
</dbReference>
<evidence type="ECO:0000256" key="1">
    <source>
        <dbReference type="SAM" id="MobiDB-lite"/>
    </source>
</evidence>
<protein>
    <submittedName>
        <fullName evidence="3">Thioredoxin-like protein</fullName>
    </submittedName>
</protein>
<proteinExistence type="predicted"/>
<feature type="region of interest" description="Disordered" evidence="1">
    <location>
        <begin position="186"/>
        <end position="215"/>
    </location>
</feature>
<keyword evidence="4" id="KW-1185">Reference proteome</keyword>
<dbReference type="InterPro" id="IPR013766">
    <property type="entry name" value="Thioredoxin_domain"/>
</dbReference>
<evidence type="ECO:0000313" key="3">
    <source>
        <dbReference type="EMBL" id="WZN61645.1"/>
    </source>
</evidence>